<keyword evidence="1" id="KW-1133">Transmembrane helix</keyword>
<evidence type="ECO:0000313" key="3">
    <source>
        <dbReference type="Proteomes" id="UP000053558"/>
    </source>
</evidence>
<keyword evidence="3" id="KW-1185">Reference proteome</keyword>
<name>A0A5M3MTH3_CONPW</name>
<evidence type="ECO:0000313" key="2">
    <source>
        <dbReference type="EMBL" id="EIW82469.1"/>
    </source>
</evidence>
<dbReference type="Proteomes" id="UP000053558">
    <property type="component" value="Unassembled WGS sequence"/>
</dbReference>
<gene>
    <name evidence="2" type="ORF">CONPUDRAFT_103670</name>
</gene>
<sequence>MATKVSRNRNFMRHWFAIEAIPIYAVVGMTVVGASWYLYRLARGPTVVWTKNNPTPWNEVKPDENVKMMDVNGQFAKSWSRDRL</sequence>
<dbReference type="GeneID" id="19198437"/>
<dbReference type="OMA" id="KSFWSIW"/>
<reference evidence="3" key="1">
    <citation type="journal article" date="2012" name="Science">
        <title>The Paleozoic origin of enzymatic lignin decomposition reconstructed from 31 fungal genomes.</title>
        <authorList>
            <person name="Floudas D."/>
            <person name="Binder M."/>
            <person name="Riley R."/>
            <person name="Barry K."/>
            <person name="Blanchette R.A."/>
            <person name="Henrissat B."/>
            <person name="Martinez A.T."/>
            <person name="Otillar R."/>
            <person name="Spatafora J.W."/>
            <person name="Yadav J.S."/>
            <person name="Aerts A."/>
            <person name="Benoit I."/>
            <person name="Boyd A."/>
            <person name="Carlson A."/>
            <person name="Copeland A."/>
            <person name="Coutinho P.M."/>
            <person name="de Vries R.P."/>
            <person name="Ferreira P."/>
            <person name="Findley K."/>
            <person name="Foster B."/>
            <person name="Gaskell J."/>
            <person name="Glotzer D."/>
            <person name="Gorecki P."/>
            <person name="Heitman J."/>
            <person name="Hesse C."/>
            <person name="Hori C."/>
            <person name="Igarashi K."/>
            <person name="Jurgens J.A."/>
            <person name="Kallen N."/>
            <person name="Kersten P."/>
            <person name="Kohler A."/>
            <person name="Kuees U."/>
            <person name="Kumar T.K.A."/>
            <person name="Kuo A."/>
            <person name="LaButti K."/>
            <person name="Larrondo L.F."/>
            <person name="Lindquist E."/>
            <person name="Ling A."/>
            <person name="Lombard V."/>
            <person name="Lucas S."/>
            <person name="Lundell T."/>
            <person name="Martin R."/>
            <person name="McLaughlin D.J."/>
            <person name="Morgenstern I."/>
            <person name="Morin E."/>
            <person name="Murat C."/>
            <person name="Nagy L.G."/>
            <person name="Nolan M."/>
            <person name="Ohm R.A."/>
            <person name="Patyshakuliyeva A."/>
            <person name="Rokas A."/>
            <person name="Ruiz-Duenas F.J."/>
            <person name="Sabat G."/>
            <person name="Salamov A."/>
            <person name="Samejima M."/>
            <person name="Schmutz J."/>
            <person name="Slot J.C."/>
            <person name="St John F."/>
            <person name="Stenlid J."/>
            <person name="Sun H."/>
            <person name="Sun S."/>
            <person name="Syed K."/>
            <person name="Tsang A."/>
            <person name="Wiebenga A."/>
            <person name="Young D."/>
            <person name="Pisabarro A."/>
            <person name="Eastwood D.C."/>
            <person name="Martin F."/>
            <person name="Cullen D."/>
            <person name="Grigoriev I.V."/>
            <person name="Hibbett D.S."/>
        </authorList>
    </citation>
    <scope>NUCLEOTIDE SEQUENCE [LARGE SCALE GENOMIC DNA]</scope>
    <source>
        <strain evidence="3">RWD-64-598 SS2</strain>
    </source>
</reference>
<feature type="transmembrane region" description="Helical" evidence="1">
    <location>
        <begin position="21"/>
        <end position="39"/>
    </location>
</feature>
<evidence type="ECO:0000256" key="1">
    <source>
        <dbReference type="SAM" id="Phobius"/>
    </source>
</evidence>
<proteinExistence type="predicted"/>
<dbReference type="OrthoDB" id="5511684at2759"/>
<dbReference type="RefSeq" id="XP_007768122.1">
    <property type="nucleotide sequence ID" value="XM_007769932.1"/>
</dbReference>
<dbReference type="InterPro" id="IPR010530">
    <property type="entry name" value="B12D"/>
</dbReference>
<dbReference type="KEGG" id="cput:CONPUDRAFT_103670"/>
<accession>A0A5M3MTH3</accession>
<dbReference type="AlphaFoldDB" id="A0A5M3MTH3"/>
<dbReference type="EMBL" id="JH711577">
    <property type="protein sequence ID" value="EIW82469.1"/>
    <property type="molecule type" value="Genomic_DNA"/>
</dbReference>
<dbReference type="Pfam" id="PF06522">
    <property type="entry name" value="B12D"/>
    <property type="match status" value="1"/>
</dbReference>
<keyword evidence="1" id="KW-0472">Membrane</keyword>
<keyword evidence="1" id="KW-0812">Transmembrane</keyword>
<organism evidence="2 3">
    <name type="scientific">Coniophora puteana (strain RWD-64-598)</name>
    <name type="common">Brown rot fungus</name>
    <dbReference type="NCBI Taxonomy" id="741705"/>
    <lineage>
        <taxon>Eukaryota</taxon>
        <taxon>Fungi</taxon>
        <taxon>Dikarya</taxon>
        <taxon>Basidiomycota</taxon>
        <taxon>Agaricomycotina</taxon>
        <taxon>Agaricomycetes</taxon>
        <taxon>Agaricomycetidae</taxon>
        <taxon>Boletales</taxon>
        <taxon>Coniophorineae</taxon>
        <taxon>Coniophoraceae</taxon>
        <taxon>Coniophora</taxon>
    </lineage>
</organism>
<dbReference type="PANTHER" id="PTHR14256">
    <property type="entry name" value="NADH-UBIQUINONE OXIDOREDUCTASE MLRQ SUBUNIT"/>
    <property type="match status" value="1"/>
</dbReference>
<dbReference type="PANTHER" id="PTHR14256:SF1">
    <property type="entry name" value="GEO09626P1"/>
    <property type="match status" value="1"/>
</dbReference>
<protein>
    <submittedName>
        <fullName evidence="2">Uncharacterized protein</fullName>
    </submittedName>
</protein>
<comment type="caution">
    <text evidence="2">The sequence shown here is derived from an EMBL/GenBank/DDBJ whole genome shotgun (WGS) entry which is preliminary data.</text>
</comment>